<dbReference type="InterPro" id="IPR050194">
    <property type="entry name" value="Glycosyltransferase_grp1"/>
</dbReference>
<dbReference type="RefSeq" id="WP_072896000.1">
    <property type="nucleotide sequence ID" value="NZ_FQVM01000013.1"/>
</dbReference>
<keyword evidence="3" id="KW-0808">Transferase</keyword>
<evidence type="ECO:0000259" key="1">
    <source>
        <dbReference type="Pfam" id="PF00534"/>
    </source>
</evidence>
<feature type="domain" description="Glycosyltransferase subfamily 4-like N-terminal" evidence="2">
    <location>
        <begin position="23"/>
        <end position="193"/>
    </location>
</feature>
<evidence type="ECO:0000313" key="3">
    <source>
        <dbReference type="EMBL" id="SHE83456.1"/>
    </source>
</evidence>
<keyword evidence="4" id="KW-1185">Reference proteome</keyword>
<proteinExistence type="predicted"/>
<dbReference type="GO" id="GO:0016757">
    <property type="term" value="F:glycosyltransferase activity"/>
    <property type="evidence" value="ECO:0007669"/>
    <property type="project" value="InterPro"/>
</dbReference>
<dbReference type="PANTHER" id="PTHR45947:SF3">
    <property type="entry name" value="SULFOQUINOVOSYL TRANSFERASE SQD2"/>
    <property type="match status" value="1"/>
</dbReference>
<dbReference type="Pfam" id="PF00534">
    <property type="entry name" value="Glycos_transf_1"/>
    <property type="match status" value="1"/>
</dbReference>
<dbReference type="AlphaFoldDB" id="A0A1M4WQF3"/>
<accession>A0A1M4WQF3</accession>
<dbReference type="OrthoDB" id="9795068at2"/>
<dbReference type="SUPFAM" id="SSF53756">
    <property type="entry name" value="UDP-Glycosyltransferase/glycogen phosphorylase"/>
    <property type="match status" value="1"/>
</dbReference>
<dbReference type="InterPro" id="IPR001296">
    <property type="entry name" value="Glyco_trans_1"/>
</dbReference>
<dbReference type="STRING" id="1533.SAMN05443638_11357"/>
<dbReference type="Proteomes" id="UP000184035">
    <property type="component" value="Unassembled WGS sequence"/>
</dbReference>
<sequence>MHVLILPSWYKTKRNRLHGSFFKEQALALQKQGIKVTIAFNEVWPITLIGKVNEKRGITVEDDDGLKVYRYKDFNFFPKNPLMFRSFNKRFDKLFKRVEKEQGKIDIIHGHSSFWAGIGGAYLKRKYDIPLVITEHSSLKHSRYVKDSYIKYIVDSYKKADRLISVGENLKKELYDLSGREDIKVINNIVDLSKFSLNNDDNKSKDTVFFSCGFLDMGKGYDVLIKSFTKEFKGKNAILKIGGEGEERLNLESLIKDLDVKDQVILLGELKREEVAEEMKNCDIFVLASRHETFGVVYIEALASGKPIIGTKNGGAEEIIKDYNGLLVQIDNIEELSKAMQYLKENKEKYNKFKIREKCIEKYSEENIIPKIIKVYKELL</sequence>
<evidence type="ECO:0000259" key="2">
    <source>
        <dbReference type="Pfam" id="PF13439"/>
    </source>
</evidence>
<dbReference type="EMBL" id="FQVM01000013">
    <property type="protein sequence ID" value="SHE83456.1"/>
    <property type="molecule type" value="Genomic_DNA"/>
</dbReference>
<organism evidence="3 4">
    <name type="scientific">Clostridium fallax</name>
    <dbReference type="NCBI Taxonomy" id="1533"/>
    <lineage>
        <taxon>Bacteria</taxon>
        <taxon>Bacillati</taxon>
        <taxon>Bacillota</taxon>
        <taxon>Clostridia</taxon>
        <taxon>Eubacteriales</taxon>
        <taxon>Clostridiaceae</taxon>
        <taxon>Clostridium</taxon>
    </lineage>
</organism>
<evidence type="ECO:0000313" key="4">
    <source>
        <dbReference type="Proteomes" id="UP000184035"/>
    </source>
</evidence>
<dbReference type="Gene3D" id="3.40.50.2000">
    <property type="entry name" value="Glycogen Phosphorylase B"/>
    <property type="match status" value="2"/>
</dbReference>
<dbReference type="Pfam" id="PF13439">
    <property type="entry name" value="Glyco_transf_4"/>
    <property type="match status" value="1"/>
</dbReference>
<dbReference type="PANTHER" id="PTHR45947">
    <property type="entry name" value="SULFOQUINOVOSYL TRANSFERASE SQD2"/>
    <property type="match status" value="1"/>
</dbReference>
<protein>
    <submittedName>
        <fullName evidence="3">Glycosyltransferase involved in cell wall bisynthesis</fullName>
    </submittedName>
</protein>
<reference evidence="3 4" key="1">
    <citation type="submission" date="2016-11" db="EMBL/GenBank/DDBJ databases">
        <authorList>
            <person name="Jaros S."/>
            <person name="Januszkiewicz K."/>
            <person name="Wedrychowicz H."/>
        </authorList>
    </citation>
    <scope>NUCLEOTIDE SEQUENCE [LARGE SCALE GENOMIC DNA]</scope>
    <source>
        <strain evidence="3 4">DSM 2631</strain>
    </source>
</reference>
<dbReference type="InterPro" id="IPR028098">
    <property type="entry name" value="Glyco_trans_4-like_N"/>
</dbReference>
<name>A0A1M4WQF3_9CLOT</name>
<feature type="domain" description="Glycosyl transferase family 1" evidence="1">
    <location>
        <begin position="202"/>
        <end position="355"/>
    </location>
</feature>
<gene>
    <name evidence="3" type="ORF">SAMN05443638_11357</name>
</gene>